<name>A0ABS0L0Y9_9BACT</name>
<evidence type="ECO:0000313" key="2">
    <source>
        <dbReference type="EMBL" id="MBG8553650.1"/>
    </source>
</evidence>
<keyword evidence="3" id="KW-1185">Reference proteome</keyword>
<protein>
    <recommendedName>
        <fullName evidence="4">VCBS repeat-containing protein</fullName>
    </recommendedName>
</protein>
<comment type="caution">
    <text evidence="2">The sequence shown here is derived from an EMBL/GenBank/DDBJ whole genome shotgun (WGS) entry which is preliminary data.</text>
</comment>
<dbReference type="RefSeq" id="WP_196954672.1">
    <property type="nucleotide sequence ID" value="NZ_JADWYK010000004.1"/>
</dbReference>
<organism evidence="2 3">
    <name type="scientific">Hymenobacter guriensis</name>
    <dbReference type="NCBI Taxonomy" id="2793065"/>
    <lineage>
        <taxon>Bacteria</taxon>
        <taxon>Pseudomonadati</taxon>
        <taxon>Bacteroidota</taxon>
        <taxon>Cytophagia</taxon>
        <taxon>Cytophagales</taxon>
        <taxon>Hymenobacteraceae</taxon>
        <taxon>Hymenobacter</taxon>
    </lineage>
</organism>
<evidence type="ECO:0000256" key="1">
    <source>
        <dbReference type="SAM" id="MobiDB-lite"/>
    </source>
</evidence>
<gene>
    <name evidence="2" type="ORF">I5L79_08835</name>
</gene>
<accession>A0ABS0L0Y9</accession>
<dbReference type="PROSITE" id="PS51257">
    <property type="entry name" value="PROKAR_LIPOPROTEIN"/>
    <property type="match status" value="1"/>
</dbReference>
<dbReference type="EMBL" id="JADWYK010000004">
    <property type="protein sequence ID" value="MBG8553650.1"/>
    <property type="molecule type" value="Genomic_DNA"/>
</dbReference>
<dbReference type="Proteomes" id="UP000601099">
    <property type="component" value="Unassembled WGS sequence"/>
</dbReference>
<evidence type="ECO:0008006" key="4">
    <source>
        <dbReference type="Google" id="ProtNLM"/>
    </source>
</evidence>
<proteinExistence type="predicted"/>
<sequence length="212" mass="21558">MKTPVLTLLGVSLLAATSCDSSRTVGESNNSAAATVESTGSDVVGFSREVTQGDARFDIRATGEGDQQQVTIRSYRGAGLTTDPVRVPIKGTVRDAVSGDLNGNGKPEVYIFTDATSANGGFYGYEFGDRGYTPISSPGQITGAAATGYAGSDTYTLSNGTLTRTFPVTGATSGTATTSTTTGTDAAGTSAAGSTRTVTYKLGADGKWTMNP</sequence>
<feature type="region of interest" description="Disordered" evidence="1">
    <location>
        <begin position="171"/>
        <end position="191"/>
    </location>
</feature>
<evidence type="ECO:0000313" key="3">
    <source>
        <dbReference type="Proteomes" id="UP000601099"/>
    </source>
</evidence>
<reference evidence="2 3" key="1">
    <citation type="submission" date="2020-11" db="EMBL/GenBank/DDBJ databases">
        <title>Hymenobacter sp.</title>
        <authorList>
            <person name="Kim M.K."/>
        </authorList>
    </citation>
    <scope>NUCLEOTIDE SEQUENCE [LARGE SCALE GENOMIC DNA]</scope>
    <source>
        <strain evidence="2 3">BT594</strain>
    </source>
</reference>